<keyword evidence="5 8" id="KW-1133">Transmembrane helix</keyword>
<evidence type="ECO:0000256" key="1">
    <source>
        <dbReference type="ARBA" id="ARBA00004651"/>
    </source>
</evidence>
<gene>
    <name evidence="10" type="ORF">HD842_002719</name>
</gene>
<evidence type="ECO:0000313" key="11">
    <source>
        <dbReference type="Proteomes" id="UP000540787"/>
    </source>
</evidence>
<feature type="transmembrane region" description="Helical" evidence="8">
    <location>
        <begin position="113"/>
        <end position="132"/>
    </location>
</feature>
<evidence type="ECO:0000256" key="3">
    <source>
        <dbReference type="ARBA" id="ARBA00022475"/>
    </source>
</evidence>
<keyword evidence="3" id="KW-1003">Cell membrane</keyword>
<dbReference type="PANTHER" id="PTHR42703">
    <property type="entry name" value="NADH DEHYDROGENASE"/>
    <property type="match status" value="1"/>
</dbReference>
<protein>
    <submittedName>
        <fullName evidence="10">Multicomponent K+:H+ antiporter subunit D</fullName>
    </submittedName>
</protein>
<dbReference type="Proteomes" id="UP000540787">
    <property type="component" value="Unassembled WGS sequence"/>
</dbReference>
<dbReference type="EMBL" id="JACHBX010000002">
    <property type="protein sequence ID" value="MBB6134577.1"/>
    <property type="molecule type" value="Genomic_DNA"/>
</dbReference>
<feature type="transmembrane region" description="Helical" evidence="8">
    <location>
        <begin position="76"/>
        <end position="101"/>
    </location>
</feature>
<organism evidence="10 11">
    <name type="scientific">Massilia aurea</name>
    <dbReference type="NCBI Taxonomy" id="373040"/>
    <lineage>
        <taxon>Bacteria</taxon>
        <taxon>Pseudomonadati</taxon>
        <taxon>Pseudomonadota</taxon>
        <taxon>Betaproteobacteria</taxon>
        <taxon>Burkholderiales</taxon>
        <taxon>Oxalobacteraceae</taxon>
        <taxon>Telluria group</taxon>
        <taxon>Massilia</taxon>
    </lineage>
</organism>
<evidence type="ECO:0000256" key="4">
    <source>
        <dbReference type="ARBA" id="ARBA00022692"/>
    </source>
</evidence>
<feature type="transmembrane region" description="Helical" evidence="8">
    <location>
        <begin position="6"/>
        <end position="25"/>
    </location>
</feature>
<name>A0A7X0CEX0_9BURK</name>
<dbReference type="PANTHER" id="PTHR42703:SF1">
    <property type="entry name" value="NA(+)_H(+) ANTIPORTER SUBUNIT D1"/>
    <property type="match status" value="1"/>
</dbReference>
<dbReference type="InterPro" id="IPR050586">
    <property type="entry name" value="CPA3_Na-H_Antiporter_D"/>
</dbReference>
<feature type="transmembrane region" description="Helical" evidence="8">
    <location>
        <begin position="250"/>
        <end position="272"/>
    </location>
</feature>
<feature type="transmembrane region" description="Helical" evidence="8">
    <location>
        <begin position="138"/>
        <end position="159"/>
    </location>
</feature>
<accession>A0A7X0CEX0</accession>
<evidence type="ECO:0000256" key="8">
    <source>
        <dbReference type="SAM" id="Phobius"/>
    </source>
</evidence>
<feature type="transmembrane region" description="Helical" evidence="8">
    <location>
        <begin position="37"/>
        <end position="56"/>
    </location>
</feature>
<evidence type="ECO:0000256" key="6">
    <source>
        <dbReference type="ARBA" id="ARBA00023136"/>
    </source>
</evidence>
<evidence type="ECO:0000256" key="7">
    <source>
        <dbReference type="RuleBase" id="RU000320"/>
    </source>
</evidence>
<dbReference type="InterPro" id="IPR001750">
    <property type="entry name" value="ND/Mrp_TM"/>
</dbReference>
<feature type="transmembrane region" description="Helical" evidence="8">
    <location>
        <begin position="495"/>
        <end position="519"/>
    </location>
</feature>
<comment type="caution">
    <text evidence="10">The sequence shown here is derived from an EMBL/GenBank/DDBJ whole genome shotgun (WGS) entry which is preliminary data.</text>
</comment>
<feature type="domain" description="NADH:quinone oxidoreductase/Mrp antiporter transmembrane" evidence="9">
    <location>
        <begin position="135"/>
        <end position="442"/>
    </location>
</feature>
<feature type="transmembrane region" description="Helical" evidence="8">
    <location>
        <begin position="212"/>
        <end position="238"/>
    </location>
</feature>
<feature type="transmembrane region" description="Helical" evidence="8">
    <location>
        <begin position="454"/>
        <end position="475"/>
    </location>
</feature>
<keyword evidence="4 7" id="KW-0812">Transmembrane</keyword>
<comment type="subcellular location">
    <subcellularLocation>
        <location evidence="1">Cell membrane</location>
        <topology evidence="1">Multi-pass membrane protein</topology>
    </subcellularLocation>
    <subcellularLocation>
        <location evidence="7">Membrane</location>
        <topology evidence="7">Multi-pass membrane protein</topology>
    </subcellularLocation>
</comment>
<feature type="transmembrane region" description="Helical" evidence="8">
    <location>
        <begin position="171"/>
        <end position="192"/>
    </location>
</feature>
<sequence>MSLHWTQHLILVPVILPLLAGAALVPLTQGWHRLKFWLSYASILGLVANALALIHMTDGGAWQDGMGIYLAANWSAPFGIALLADRLSSIMLLLTALLGLASLHFSKQRWGRIGVHFHALFQFLLMGINGAFLTHDLFNLFVFFEVMLAASYGLVLHGYNAERIRASMQYIAINLAAALLFLLGLALIYATTGTLNMADVAGRVPLLAGDDLALFKIGATMMALTFLTKSAMWPLGFWLPTTYAAASPPVAAMLVLMTKVGAYVVLRLWLLIFSDDAGAAAGFGQDALLYGGMATIVFGAAGMLSTDTAGRMAGYAAIISSGTLLAVIGYGQPNLVTAGIYYLIGSTLAVAAFLLLIELIDRIRTPRSAMLALTMEAYAVEDAPVEPVGRGVPAVMAFLSLAFAACALMIAGLPPLPGFIAKFGMFHAVLHPQVVATAANGVMTGPTTIPTAGWVLIALIVLSGLIAVISMMRFGVRTFWASGVLVPPKLHRTEVMPIIFLLGLAIGMTIQANALFGYLARASDAIHRPATYIGRVLSEPTLPGPASSPAPTINLTPEAP</sequence>
<dbReference type="AlphaFoldDB" id="A0A7X0CEX0"/>
<reference evidence="10 11" key="1">
    <citation type="submission" date="2020-08" db="EMBL/GenBank/DDBJ databases">
        <title>The Agave Microbiome: Exploring the role of microbial communities in plant adaptations to desert environments.</title>
        <authorList>
            <person name="Partida-Martinez L.P."/>
        </authorList>
    </citation>
    <scope>NUCLEOTIDE SEQUENCE [LARGE SCALE GENOMIC DNA]</scope>
    <source>
        <strain evidence="10 11">AT3.2</strain>
    </source>
</reference>
<dbReference type="GO" id="GO:0005886">
    <property type="term" value="C:plasma membrane"/>
    <property type="evidence" value="ECO:0007669"/>
    <property type="project" value="UniProtKB-SubCell"/>
</dbReference>
<evidence type="ECO:0000256" key="2">
    <source>
        <dbReference type="ARBA" id="ARBA00005346"/>
    </source>
</evidence>
<keyword evidence="11" id="KW-1185">Reference proteome</keyword>
<feature type="transmembrane region" description="Helical" evidence="8">
    <location>
        <begin position="287"/>
        <end position="305"/>
    </location>
</feature>
<comment type="similarity">
    <text evidence="2">Belongs to the CPA3 antiporters (TC 2.A.63) subunit D family.</text>
</comment>
<evidence type="ECO:0000259" key="9">
    <source>
        <dbReference type="Pfam" id="PF00361"/>
    </source>
</evidence>
<evidence type="ECO:0000313" key="10">
    <source>
        <dbReference type="EMBL" id="MBB6134577.1"/>
    </source>
</evidence>
<dbReference type="Pfam" id="PF00361">
    <property type="entry name" value="Proton_antipo_M"/>
    <property type="match status" value="1"/>
</dbReference>
<proteinExistence type="inferred from homology"/>
<keyword evidence="6 8" id="KW-0472">Membrane</keyword>
<dbReference type="RefSeq" id="WP_183555199.1">
    <property type="nucleotide sequence ID" value="NZ_JACHBX010000002.1"/>
</dbReference>
<dbReference type="NCBIfam" id="NF009309">
    <property type="entry name" value="PRK12666.1"/>
    <property type="match status" value="1"/>
</dbReference>
<feature type="transmembrane region" description="Helical" evidence="8">
    <location>
        <begin position="312"/>
        <end position="333"/>
    </location>
</feature>
<feature type="transmembrane region" description="Helical" evidence="8">
    <location>
        <begin position="394"/>
        <end position="413"/>
    </location>
</feature>
<evidence type="ECO:0000256" key="5">
    <source>
        <dbReference type="ARBA" id="ARBA00022989"/>
    </source>
</evidence>
<feature type="transmembrane region" description="Helical" evidence="8">
    <location>
        <begin position="339"/>
        <end position="360"/>
    </location>
</feature>